<organism evidence="1 2">
    <name type="scientific">Caerostris darwini</name>
    <dbReference type="NCBI Taxonomy" id="1538125"/>
    <lineage>
        <taxon>Eukaryota</taxon>
        <taxon>Metazoa</taxon>
        <taxon>Ecdysozoa</taxon>
        <taxon>Arthropoda</taxon>
        <taxon>Chelicerata</taxon>
        <taxon>Arachnida</taxon>
        <taxon>Araneae</taxon>
        <taxon>Araneomorphae</taxon>
        <taxon>Entelegynae</taxon>
        <taxon>Araneoidea</taxon>
        <taxon>Araneidae</taxon>
        <taxon>Caerostris</taxon>
    </lineage>
</organism>
<comment type="caution">
    <text evidence="1">The sequence shown here is derived from an EMBL/GenBank/DDBJ whole genome shotgun (WGS) entry which is preliminary data.</text>
</comment>
<keyword evidence="2" id="KW-1185">Reference proteome</keyword>
<evidence type="ECO:0000313" key="2">
    <source>
        <dbReference type="Proteomes" id="UP001054837"/>
    </source>
</evidence>
<name>A0AAV4SG28_9ARAC</name>
<evidence type="ECO:0000313" key="1">
    <source>
        <dbReference type="EMBL" id="GIY32146.1"/>
    </source>
</evidence>
<reference evidence="1 2" key="1">
    <citation type="submission" date="2021-06" db="EMBL/GenBank/DDBJ databases">
        <title>Caerostris darwini draft genome.</title>
        <authorList>
            <person name="Kono N."/>
            <person name="Arakawa K."/>
        </authorList>
    </citation>
    <scope>NUCLEOTIDE SEQUENCE [LARGE SCALE GENOMIC DNA]</scope>
</reference>
<proteinExistence type="predicted"/>
<dbReference type="Proteomes" id="UP001054837">
    <property type="component" value="Unassembled WGS sequence"/>
</dbReference>
<dbReference type="EMBL" id="BPLQ01007749">
    <property type="protein sequence ID" value="GIY32146.1"/>
    <property type="molecule type" value="Genomic_DNA"/>
</dbReference>
<dbReference type="AlphaFoldDB" id="A0AAV4SG28"/>
<protein>
    <submittedName>
        <fullName evidence="1">Uncharacterized protein</fullName>
    </submittedName>
</protein>
<sequence>MIAFPYFAGQRADTECDMHGYLKLKRPLPEISSVREDRGPLHLRALISSCFIFNQVNDLRNERALKV</sequence>
<gene>
    <name evidence="1" type="ORF">CDAR_306621</name>
</gene>
<accession>A0AAV4SG28</accession>